<evidence type="ECO:0000256" key="2">
    <source>
        <dbReference type="ARBA" id="ARBA00004419"/>
    </source>
</evidence>
<dbReference type="GO" id="GO:0051258">
    <property type="term" value="P:protein polymerization"/>
    <property type="evidence" value="ECO:0007669"/>
    <property type="project" value="EnsemblPlants"/>
</dbReference>
<feature type="compositionally biased region" description="Polar residues" evidence="12">
    <location>
        <begin position="159"/>
        <end position="174"/>
    </location>
</feature>
<dbReference type="GO" id="GO:0031410">
    <property type="term" value="C:cytoplasmic vesicle"/>
    <property type="evidence" value="ECO:0007669"/>
    <property type="project" value="UniProtKB-KW"/>
</dbReference>
<dbReference type="PANTHER" id="PTHR20930">
    <property type="entry name" value="OVARIAN CARCINOMA ANTIGEN CA125-RELATED"/>
    <property type="match status" value="1"/>
</dbReference>
<evidence type="ECO:0000256" key="11">
    <source>
        <dbReference type="PROSITE-ProRule" id="PRU00228"/>
    </source>
</evidence>
<keyword evidence="9" id="KW-0072">Autophagy</keyword>
<dbReference type="Gene3D" id="3.30.60.90">
    <property type="match status" value="1"/>
</dbReference>
<dbReference type="Pfam" id="PF24932">
    <property type="entry name" value="UBA_NBR1_C"/>
    <property type="match status" value="2"/>
</dbReference>
<keyword evidence="3" id="KW-0813">Transport</keyword>
<dbReference type="Gene3D" id="3.10.20.90">
    <property type="entry name" value="Phosphatidylinositol 3-kinase Catalytic Subunit, Chain A, domain 1"/>
    <property type="match status" value="1"/>
</dbReference>
<evidence type="ECO:0008006" key="17">
    <source>
        <dbReference type="Google" id="ProtNLM"/>
    </source>
</evidence>
<gene>
    <name evidence="15" type="ORF">KK1_009430</name>
</gene>
<dbReference type="Gramene" id="C.cajan_09171.t">
    <property type="protein sequence ID" value="C.cajan_09171.t"/>
    <property type="gene ID" value="C.cajan_09171"/>
</dbReference>
<dbReference type="CDD" id="cd14947">
    <property type="entry name" value="NBR1_like"/>
    <property type="match status" value="1"/>
</dbReference>
<keyword evidence="7" id="KW-0862">Zinc</keyword>
<dbReference type="InterPro" id="IPR043145">
    <property type="entry name" value="Znf_ZZ_sf"/>
</dbReference>
<keyword evidence="4" id="KW-0926">Vacuole</keyword>
<dbReference type="InterPro" id="IPR032350">
    <property type="entry name" value="Nbr1_FW"/>
</dbReference>
<dbReference type="Pfam" id="PF00569">
    <property type="entry name" value="ZZ"/>
    <property type="match status" value="1"/>
</dbReference>
<feature type="compositionally biased region" description="Polar residues" evidence="12">
    <location>
        <begin position="140"/>
        <end position="150"/>
    </location>
</feature>
<dbReference type="GO" id="GO:0005776">
    <property type="term" value="C:autophagosome"/>
    <property type="evidence" value="ECO:0007669"/>
    <property type="project" value="UniProtKB-SubCell"/>
</dbReference>
<dbReference type="FunFam" id="2.60.40.10:FF:000199">
    <property type="entry name" value="next to BRCA1 gene 1 protein-like"/>
    <property type="match status" value="1"/>
</dbReference>
<keyword evidence="5" id="KW-0479">Metal-binding</keyword>
<evidence type="ECO:0000256" key="12">
    <source>
        <dbReference type="SAM" id="MobiDB-lite"/>
    </source>
</evidence>
<keyword evidence="8" id="KW-0653">Protein transport</keyword>
<evidence type="ECO:0000256" key="1">
    <source>
        <dbReference type="ARBA" id="ARBA00004116"/>
    </source>
</evidence>
<feature type="compositionally biased region" description="Polar residues" evidence="12">
    <location>
        <begin position="64"/>
        <end position="73"/>
    </location>
</feature>
<dbReference type="CDD" id="cd14319">
    <property type="entry name" value="UBA_NBR1"/>
    <property type="match status" value="2"/>
</dbReference>
<dbReference type="GO" id="GO:0008270">
    <property type="term" value="F:zinc ion binding"/>
    <property type="evidence" value="ECO:0007669"/>
    <property type="project" value="UniProtKB-KW"/>
</dbReference>
<evidence type="ECO:0000256" key="4">
    <source>
        <dbReference type="ARBA" id="ARBA00022554"/>
    </source>
</evidence>
<evidence type="ECO:0000313" key="16">
    <source>
        <dbReference type="Proteomes" id="UP000075243"/>
    </source>
</evidence>
<proteinExistence type="predicted"/>
<keyword evidence="16" id="KW-1185">Reference proteome</keyword>
<feature type="domain" description="UBA" evidence="13">
    <location>
        <begin position="612"/>
        <end position="655"/>
    </location>
</feature>
<dbReference type="SMART" id="SM00291">
    <property type="entry name" value="ZnF_ZZ"/>
    <property type="match status" value="1"/>
</dbReference>
<dbReference type="PROSITE" id="PS50135">
    <property type="entry name" value="ZF_ZZ_2"/>
    <property type="match status" value="1"/>
</dbReference>
<keyword evidence="6 11" id="KW-0863">Zinc-finger</keyword>
<organism evidence="15 16">
    <name type="scientific">Cajanus cajan</name>
    <name type="common">Pigeon pea</name>
    <name type="synonym">Cajanus indicus</name>
    <dbReference type="NCBI Taxonomy" id="3821"/>
    <lineage>
        <taxon>Eukaryota</taxon>
        <taxon>Viridiplantae</taxon>
        <taxon>Streptophyta</taxon>
        <taxon>Embryophyta</taxon>
        <taxon>Tracheophyta</taxon>
        <taxon>Spermatophyta</taxon>
        <taxon>Magnoliopsida</taxon>
        <taxon>eudicotyledons</taxon>
        <taxon>Gunneridae</taxon>
        <taxon>Pentapetalae</taxon>
        <taxon>rosids</taxon>
        <taxon>fabids</taxon>
        <taxon>Fabales</taxon>
        <taxon>Fabaceae</taxon>
        <taxon>Papilionoideae</taxon>
        <taxon>50 kb inversion clade</taxon>
        <taxon>NPAAA clade</taxon>
        <taxon>indigoferoid/millettioid clade</taxon>
        <taxon>Phaseoleae</taxon>
        <taxon>Cajanus</taxon>
    </lineage>
</organism>
<feature type="domain" description="UBA" evidence="13">
    <location>
        <begin position="567"/>
        <end position="608"/>
    </location>
</feature>
<dbReference type="GO" id="GO:0071211">
    <property type="term" value="P:protein targeting to vacuole involved in autophagy"/>
    <property type="evidence" value="ECO:0007669"/>
    <property type="project" value="EnsemblPlants"/>
</dbReference>
<dbReference type="Gene3D" id="2.60.40.10">
    <property type="entry name" value="Immunoglobulins"/>
    <property type="match status" value="1"/>
</dbReference>
<evidence type="ECO:0000313" key="15">
    <source>
        <dbReference type="EMBL" id="KYP70219.1"/>
    </source>
</evidence>
<sequence>MARLRAKICSIFGFSSDENLILRYVDEDGDLVTLADDDDLHDVMRQQLKFLRIDVHINNDSCGKSNAGSSGSATPLEPPPVRNPFLSRDAIASYPLPEPVREALSKLSISKAASSSPLVDNLALSILKMGQALLNTSFQPRDEAGTSSKSGVPEEHVTSETIGTNSPNVDSASKQVEAGNVTRGPNYSSTQINSLSSGSFIECPFSGTYIPPHLRNSHIPPFKRSHSHTEAMTGMFHKGVRCDGCGVYPITGPRFKSKVKENYDLCNICFNEMGNRTDYIRMDHPASSRGPPCVYGHTNNIATLPPHIFKKGAILKHGRPKLDSQFILDVNVIDGTMMAPSTAFTKIWRMRNNGSMMWPKGTQLVWTGGDTFSYSCSIDLEVPEDGVPVGKELDIAVDFTAPQLPGQYTSYWRMATRSGHKFGQRVWVSIQVDASLKDSFYDSSQGMNLNIPLDVSGCKGPQVIDINVQPIEDDTFLQTSIPNAPIEPVNQMVDMEPRLGLENESPTNEATFVGPAASAPATSVAPSSVSYPIIDLAERALAVPPNQQSSNVDVTSTSLGIGGIPTSVEESLLKDLAEMGFKEVDLNKEVLRKNDYDLEQSLDDLCSVDVSVISEWDPILEELQEMGFRDKEMNKRLLKKNNGSIKRVVMDLINGE</sequence>
<dbReference type="Pfam" id="PF16158">
    <property type="entry name" value="N_BRCA1_IG"/>
    <property type="match status" value="1"/>
</dbReference>
<dbReference type="Gene3D" id="1.10.8.10">
    <property type="entry name" value="DNA helicase RuvA subunit, C-terminal domain"/>
    <property type="match status" value="2"/>
</dbReference>
<dbReference type="InterPro" id="IPR009060">
    <property type="entry name" value="UBA-like_sf"/>
</dbReference>
<dbReference type="InterPro" id="IPR056893">
    <property type="entry name" value="UBA_Nbr1_C"/>
</dbReference>
<dbReference type="FunFam" id="1.10.8.10:FF:000085">
    <property type="entry name" value="protein NBR1 homolog"/>
    <property type="match status" value="1"/>
</dbReference>
<dbReference type="SUPFAM" id="SSF57850">
    <property type="entry name" value="RING/U-box"/>
    <property type="match status" value="1"/>
</dbReference>
<dbReference type="InterPro" id="IPR015940">
    <property type="entry name" value="UBA"/>
</dbReference>
<dbReference type="EMBL" id="CM003605">
    <property type="protein sequence ID" value="KYP70219.1"/>
    <property type="molecule type" value="Genomic_DNA"/>
</dbReference>
<evidence type="ECO:0000256" key="9">
    <source>
        <dbReference type="ARBA" id="ARBA00023006"/>
    </source>
</evidence>
<evidence type="ECO:0000256" key="6">
    <source>
        <dbReference type="ARBA" id="ARBA00022771"/>
    </source>
</evidence>
<protein>
    <recommendedName>
        <fullName evidence="17">Next to BRCA1 gene 1 protein</fullName>
    </recommendedName>
</protein>
<evidence type="ECO:0000259" key="13">
    <source>
        <dbReference type="PROSITE" id="PS50030"/>
    </source>
</evidence>
<dbReference type="SUPFAM" id="SSF54277">
    <property type="entry name" value="CAD &amp; PB1 domains"/>
    <property type="match status" value="1"/>
</dbReference>
<dbReference type="InterPro" id="IPR000270">
    <property type="entry name" value="PB1_dom"/>
</dbReference>
<dbReference type="PANTHER" id="PTHR20930:SF0">
    <property type="entry name" value="PROTEIN ILRUN"/>
    <property type="match status" value="1"/>
</dbReference>
<dbReference type="STRING" id="3821.A0A151TT14"/>
<dbReference type="OMA" id="CKIVGFR"/>
<feature type="domain" description="ZZ-type" evidence="14">
    <location>
        <begin position="237"/>
        <end position="287"/>
    </location>
</feature>
<evidence type="ECO:0000256" key="8">
    <source>
        <dbReference type="ARBA" id="ARBA00022927"/>
    </source>
</evidence>
<name>A0A151TT14_CAJCA</name>
<evidence type="ECO:0000256" key="7">
    <source>
        <dbReference type="ARBA" id="ARBA00022833"/>
    </source>
</evidence>
<evidence type="ECO:0000259" key="14">
    <source>
        <dbReference type="PROSITE" id="PS50135"/>
    </source>
</evidence>
<comment type="subcellular location">
    <subcellularLocation>
        <location evidence="2">Cytoplasmic vesicle</location>
        <location evidence="2">Autophagosome</location>
    </subcellularLocation>
    <subcellularLocation>
        <location evidence="1">Vacuole</location>
    </subcellularLocation>
</comment>
<accession>A0A151TT14</accession>
<feature type="region of interest" description="Disordered" evidence="12">
    <location>
        <begin position="140"/>
        <end position="189"/>
    </location>
</feature>
<keyword evidence="10" id="KW-0968">Cytoplasmic vesicle</keyword>
<dbReference type="Pfam" id="PF00564">
    <property type="entry name" value="PB1"/>
    <property type="match status" value="1"/>
</dbReference>
<feature type="region of interest" description="Disordered" evidence="12">
    <location>
        <begin position="64"/>
        <end position="84"/>
    </location>
</feature>
<evidence type="ECO:0000256" key="10">
    <source>
        <dbReference type="ARBA" id="ARBA00023329"/>
    </source>
</evidence>
<dbReference type="InterPro" id="IPR000433">
    <property type="entry name" value="Znf_ZZ"/>
</dbReference>
<evidence type="ECO:0000256" key="5">
    <source>
        <dbReference type="ARBA" id="ARBA00022723"/>
    </source>
</evidence>
<evidence type="ECO:0000256" key="3">
    <source>
        <dbReference type="ARBA" id="ARBA00022448"/>
    </source>
</evidence>
<dbReference type="GO" id="GO:0043130">
    <property type="term" value="F:ubiquitin binding"/>
    <property type="evidence" value="ECO:0007669"/>
    <property type="project" value="EnsemblPlants"/>
</dbReference>
<dbReference type="SUPFAM" id="SSF46934">
    <property type="entry name" value="UBA-like"/>
    <property type="match status" value="2"/>
</dbReference>
<dbReference type="AlphaFoldDB" id="A0A151TT14"/>
<reference evidence="15 16" key="1">
    <citation type="journal article" date="2012" name="Nat. Biotechnol.">
        <title>Draft genome sequence of pigeonpea (Cajanus cajan), an orphan legume crop of resource-poor farmers.</title>
        <authorList>
            <person name="Varshney R.K."/>
            <person name="Chen W."/>
            <person name="Li Y."/>
            <person name="Bharti A.K."/>
            <person name="Saxena R.K."/>
            <person name="Schlueter J.A."/>
            <person name="Donoghue M.T."/>
            <person name="Azam S."/>
            <person name="Fan G."/>
            <person name="Whaley A.M."/>
            <person name="Farmer A.D."/>
            <person name="Sheridan J."/>
            <person name="Iwata A."/>
            <person name="Tuteja R."/>
            <person name="Penmetsa R.V."/>
            <person name="Wu W."/>
            <person name="Upadhyaya H.D."/>
            <person name="Yang S.P."/>
            <person name="Shah T."/>
            <person name="Saxena K.B."/>
            <person name="Michael T."/>
            <person name="McCombie W.R."/>
            <person name="Yang B."/>
            <person name="Zhang G."/>
            <person name="Yang H."/>
            <person name="Wang J."/>
            <person name="Spillane C."/>
            <person name="Cook D.R."/>
            <person name="May G.D."/>
            <person name="Xu X."/>
            <person name="Jackson S.A."/>
        </authorList>
    </citation>
    <scope>NUCLEOTIDE SEQUENCE [LARGE SCALE GENOMIC DNA]</scope>
    <source>
        <strain evidence="16">cv. Asha</strain>
    </source>
</reference>
<dbReference type="Proteomes" id="UP000075243">
    <property type="component" value="Chromosome 3"/>
</dbReference>
<dbReference type="PROSITE" id="PS50030">
    <property type="entry name" value="UBA"/>
    <property type="match status" value="2"/>
</dbReference>
<dbReference type="InterPro" id="IPR013783">
    <property type="entry name" value="Ig-like_fold"/>
</dbReference>